<dbReference type="RefSeq" id="WP_255186789.1">
    <property type="nucleotide sequence ID" value="NZ_CP113517.1"/>
</dbReference>
<organism evidence="4 5">
    <name type="scientific">Methylomonas rapida</name>
    <dbReference type="NCBI Taxonomy" id="2963939"/>
    <lineage>
        <taxon>Bacteria</taxon>
        <taxon>Pseudomonadati</taxon>
        <taxon>Pseudomonadota</taxon>
        <taxon>Gammaproteobacteria</taxon>
        <taxon>Methylococcales</taxon>
        <taxon>Methylococcaceae</taxon>
        <taxon>Methylomonas</taxon>
    </lineage>
</organism>
<evidence type="ECO:0000256" key="2">
    <source>
        <dbReference type="ARBA" id="ARBA00023136"/>
    </source>
</evidence>
<dbReference type="SUPFAM" id="SSF56935">
    <property type="entry name" value="Porins"/>
    <property type="match status" value="2"/>
</dbReference>
<reference evidence="4" key="1">
    <citation type="submission" date="2022-11" db="EMBL/GenBank/DDBJ databases">
        <title>Methylomonas rapida sp. nov., Carotenoid-Producing Obligate Methanotrophs with High Growth Characteristics and Biotechnological Potential.</title>
        <authorList>
            <person name="Tikhonova E.N."/>
            <person name="Suleimanov R.Z."/>
            <person name="Miroshnikov K."/>
            <person name="Oshkin I.Y."/>
            <person name="Belova S.E."/>
            <person name="Danilova O.V."/>
            <person name="Ashikhmin A."/>
            <person name="Konopkin A."/>
            <person name="But S.Y."/>
            <person name="Khmelenina V.N."/>
            <person name="Kuznetsov N."/>
            <person name="Pimenov N.V."/>
            <person name="Dedysh S.N."/>
        </authorList>
    </citation>
    <scope>NUCLEOTIDE SEQUENCE</scope>
    <source>
        <strain evidence="4">MP1</strain>
    </source>
</reference>
<keyword evidence="5" id="KW-1185">Reference proteome</keyword>
<dbReference type="Proteomes" id="UP001162780">
    <property type="component" value="Chromosome"/>
</dbReference>
<comment type="subcellular location">
    <subcellularLocation>
        <location evidence="1">Cell outer membrane</location>
    </subcellularLocation>
</comment>
<keyword evidence="3" id="KW-0998">Cell outer membrane</keyword>
<accession>A0ABY7GMY7</accession>
<gene>
    <name evidence="4" type="ORF">NM686_005025</name>
</gene>
<sequence length="434" mass="49540">MKIKTEFLLPVMVLFSHNSQALEWLFEPDFSASERYTDNLRMQITPTRDNLITTLSPGVLLGYLAENQSLRTNFKWNELIYHGDSELDFSEKIGNINHQFNGERFKTDLAAQYAEQSSINTQLDLDGSGNLQVQVPRTTRSISPGFTYNFTERNALQLGYNYVDVTFDRTPALADNLGYSDYDNQQFTATFIHTYSERLSFNLTGAYSEFNSSSDSSTNTRFNFFGIPLEQNVATIYEQNSTTWFYQAGLQYLFDEQTQVSLSAGMRDTENKTRYSQTVSYDPAFFTGSSQEFNDTSSASGHVFSANLNRKTEWGDISLSAGQQLNPSSSGNQQQSTTFAGNLRYNLSERWSAGINASYLQSESTSTFNRGRASNDRTYLSVTPNIRWRWTPDINLELSYSYRQQDYDFLDDSAISNNLQLTFSYQPQINRQVK</sequence>
<evidence type="ECO:0000256" key="3">
    <source>
        <dbReference type="ARBA" id="ARBA00023237"/>
    </source>
</evidence>
<dbReference type="InterPro" id="IPR036942">
    <property type="entry name" value="Beta-barrel_TonB_sf"/>
</dbReference>
<evidence type="ECO:0000256" key="1">
    <source>
        <dbReference type="ARBA" id="ARBA00004442"/>
    </source>
</evidence>
<evidence type="ECO:0008006" key="6">
    <source>
        <dbReference type="Google" id="ProtNLM"/>
    </source>
</evidence>
<protein>
    <recommendedName>
        <fullName evidence="6">TIGR03016 family PEP-CTERM system-associated outer membrane protein</fullName>
    </recommendedName>
</protein>
<evidence type="ECO:0000313" key="4">
    <source>
        <dbReference type="EMBL" id="WAR45882.1"/>
    </source>
</evidence>
<evidence type="ECO:0000313" key="5">
    <source>
        <dbReference type="Proteomes" id="UP001162780"/>
    </source>
</evidence>
<dbReference type="Gene3D" id="2.40.170.20">
    <property type="entry name" value="TonB-dependent receptor, beta-barrel domain"/>
    <property type="match status" value="2"/>
</dbReference>
<proteinExistence type="predicted"/>
<dbReference type="EMBL" id="CP113517">
    <property type="protein sequence ID" value="WAR45882.1"/>
    <property type="molecule type" value="Genomic_DNA"/>
</dbReference>
<keyword evidence="2" id="KW-0472">Membrane</keyword>
<name>A0ABY7GMY7_9GAMM</name>